<dbReference type="InterPro" id="IPR051625">
    <property type="entry name" value="Signaling_Regulatory_Domain"/>
</dbReference>
<dbReference type="SUPFAM" id="SSF50985">
    <property type="entry name" value="RCC1/BLIP-II"/>
    <property type="match status" value="1"/>
</dbReference>
<dbReference type="OrthoDB" id="10256179at2759"/>
<feature type="compositionally biased region" description="Low complexity" evidence="3">
    <location>
        <begin position="252"/>
        <end position="267"/>
    </location>
</feature>
<dbReference type="RefSeq" id="XP_013437379.1">
    <property type="nucleotide sequence ID" value="XM_013581925.1"/>
</dbReference>
<dbReference type="InterPro" id="IPR000408">
    <property type="entry name" value="Reg_chr_condens"/>
</dbReference>
<evidence type="ECO:0000313" key="5">
    <source>
        <dbReference type="EMBL" id="CDJ68912.1"/>
    </source>
</evidence>
<sequence>MSIAVSAKAFGVLAGKRGALKLHRAWSVLCPTQGFRSVDAAAGAVVGCCAPSNVQSSSCRSGLEKSSSSGTCKSSSCYGDSAGQRGSSALALAATGLSLCILGWSSSSRSSSKRSSSSVAHCLAPAASGASQVYVWGSNIDGQVGMGSALSVSFPVLLSSLPLRPGETVVALSGGPRHSACITSEGRVFSWGRGAAGNCGGLAAADGPREIVLPLQQGDRPVSVSCGNGFSLVVTEQGHLYTWGSNSHGQCGRASQEAAAEQQQGRPGAPPYRLEGLGSRDVFGGRSRGPPCLPPGRVEGPLAAEKVVGAACGDRVCAAVTAAGEVFVWGEARTGGPLGLRAGEGQRPSHEPRRVALPAEAGGPARATAVACGESHCVALSEGGLVYSWGSNCYGQLGLGGAPRTVEAPQLVTALRDQRVVAVACGAQHSLCLTQDGRVFVWGYGKDGQCADSTHLDIPLPRKVDFAASPEGPPVGPCTRISGGEGHSLAVCGGGRLFVWGRGREGQLGRGGLLESPAASRDVPVEVFVAEGQKVALASCGGCHTIAATRPDNA</sequence>
<dbReference type="VEuPathDB" id="ToxoDB:ENH_00060070"/>
<feature type="repeat" description="RCC1" evidence="2">
    <location>
        <begin position="495"/>
        <end position="551"/>
    </location>
</feature>
<feature type="repeat" description="RCC1" evidence="2">
    <location>
        <begin position="437"/>
        <end position="494"/>
    </location>
</feature>
<dbReference type="AlphaFoldDB" id="U6MXC4"/>
<reference evidence="5" key="2">
    <citation type="submission" date="2013-10" db="EMBL/GenBank/DDBJ databases">
        <authorList>
            <person name="Aslett M."/>
        </authorList>
    </citation>
    <scope>NUCLEOTIDE SEQUENCE [LARGE SCALE GENOMIC DNA]</scope>
    <source>
        <strain evidence="5">Houghton</strain>
    </source>
</reference>
<gene>
    <name evidence="5" type="ORF">ENH_00060070</name>
</gene>
<evidence type="ECO:0000256" key="3">
    <source>
        <dbReference type="SAM" id="MobiDB-lite"/>
    </source>
</evidence>
<dbReference type="PRINTS" id="PR00633">
    <property type="entry name" value="RCCNDNSATION"/>
</dbReference>
<dbReference type="PROSITE" id="PS00626">
    <property type="entry name" value="RCC1_2"/>
    <property type="match status" value="3"/>
</dbReference>
<evidence type="ECO:0000256" key="1">
    <source>
        <dbReference type="ARBA" id="ARBA00022737"/>
    </source>
</evidence>
<dbReference type="GeneID" id="25476147"/>
<dbReference type="InterPro" id="IPR009091">
    <property type="entry name" value="RCC1/BLIP-II"/>
</dbReference>
<accession>U6MXC4</accession>
<evidence type="ECO:0000256" key="2">
    <source>
        <dbReference type="PROSITE-ProRule" id="PRU00235"/>
    </source>
</evidence>
<protein>
    <submittedName>
        <fullName evidence="5">Regulator of chromosome condensation domain-containing protein, putative</fullName>
    </submittedName>
</protein>
<reference evidence="5" key="1">
    <citation type="submission" date="2013-10" db="EMBL/GenBank/DDBJ databases">
        <title>Genomic analysis of the causative agents of coccidiosis in chickens.</title>
        <authorList>
            <person name="Reid A.J."/>
            <person name="Blake D."/>
            <person name="Billington K."/>
            <person name="Browne H."/>
            <person name="Dunn M."/>
            <person name="Hung S."/>
            <person name="Kawahara F."/>
            <person name="Miranda-Saavedra D."/>
            <person name="Mourier T."/>
            <person name="Nagra H."/>
            <person name="Otto T.D."/>
            <person name="Rawlings N."/>
            <person name="Sanchez A."/>
            <person name="Sanders M."/>
            <person name="Subramaniam C."/>
            <person name="Tay Y."/>
            <person name="Dear P."/>
            <person name="Doerig C."/>
            <person name="Gruber A."/>
            <person name="Parkinson J."/>
            <person name="Shirley M."/>
            <person name="Wan K.L."/>
            <person name="Berriman M."/>
            <person name="Tomley F."/>
            <person name="Pain A."/>
        </authorList>
    </citation>
    <scope>NUCLEOTIDE SEQUENCE [LARGE SCALE GENOMIC DNA]</scope>
    <source>
        <strain evidence="5">Houghton</strain>
    </source>
</reference>
<keyword evidence="1" id="KW-0677">Repeat</keyword>
<feature type="region of interest" description="Disordered" evidence="3">
    <location>
        <begin position="251"/>
        <end position="275"/>
    </location>
</feature>
<organism evidence="5 6">
    <name type="scientific">Eimeria necatrix</name>
    <dbReference type="NCBI Taxonomy" id="51315"/>
    <lineage>
        <taxon>Eukaryota</taxon>
        <taxon>Sar</taxon>
        <taxon>Alveolata</taxon>
        <taxon>Apicomplexa</taxon>
        <taxon>Conoidasida</taxon>
        <taxon>Coccidia</taxon>
        <taxon>Eucoccidiorida</taxon>
        <taxon>Eimeriorina</taxon>
        <taxon>Eimeriidae</taxon>
        <taxon>Eimeria</taxon>
    </lineage>
</organism>
<evidence type="ECO:0000313" key="6">
    <source>
        <dbReference type="Proteomes" id="UP000030754"/>
    </source>
</evidence>
<dbReference type="PANTHER" id="PTHR22872">
    <property type="entry name" value="BTK-BINDING PROTEIN-RELATED"/>
    <property type="match status" value="1"/>
</dbReference>
<feature type="region of interest" description="Disordered" evidence="3">
    <location>
        <begin position="53"/>
        <end position="72"/>
    </location>
</feature>
<feature type="repeat" description="RCC1" evidence="2">
    <location>
        <begin position="131"/>
        <end position="185"/>
    </location>
</feature>
<dbReference type="Pfam" id="PF25390">
    <property type="entry name" value="WD40_RLD"/>
    <property type="match status" value="1"/>
</dbReference>
<feature type="repeat" description="RCC1" evidence="2">
    <location>
        <begin position="324"/>
        <end position="383"/>
    </location>
</feature>
<feature type="domain" description="RCC1-like" evidence="4">
    <location>
        <begin position="296"/>
        <end position="550"/>
    </location>
</feature>
<proteinExistence type="predicted"/>
<dbReference type="Pfam" id="PF13540">
    <property type="entry name" value="RCC1_2"/>
    <property type="match status" value="1"/>
</dbReference>
<dbReference type="PROSITE" id="PS50012">
    <property type="entry name" value="RCC1_3"/>
    <property type="match status" value="7"/>
</dbReference>
<dbReference type="EMBL" id="HG725617">
    <property type="protein sequence ID" value="CDJ68912.1"/>
    <property type="molecule type" value="Genomic_DNA"/>
</dbReference>
<name>U6MXC4_9EIME</name>
<evidence type="ECO:0000259" key="4">
    <source>
        <dbReference type="Pfam" id="PF25390"/>
    </source>
</evidence>
<dbReference type="Gene3D" id="2.130.10.30">
    <property type="entry name" value="Regulator of chromosome condensation 1/beta-lactamase-inhibitor protein II"/>
    <property type="match status" value="2"/>
</dbReference>
<feature type="repeat" description="RCC1" evidence="2">
    <location>
        <begin position="186"/>
        <end position="237"/>
    </location>
</feature>
<feature type="repeat" description="RCC1" evidence="2">
    <location>
        <begin position="384"/>
        <end position="436"/>
    </location>
</feature>
<dbReference type="Proteomes" id="UP000030754">
    <property type="component" value="Unassembled WGS sequence"/>
</dbReference>
<dbReference type="InterPro" id="IPR058923">
    <property type="entry name" value="RCC1-like_dom"/>
</dbReference>
<dbReference type="Pfam" id="PF00415">
    <property type="entry name" value="RCC1"/>
    <property type="match status" value="1"/>
</dbReference>
<feature type="repeat" description="RCC1" evidence="2">
    <location>
        <begin position="238"/>
        <end position="323"/>
    </location>
</feature>
<keyword evidence="6" id="KW-1185">Reference proteome</keyword>